<proteinExistence type="predicted"/>
<dbReference type="GO" id="GO:0016020">
    <property type="term" value="C:membrane"/>
    <property type="evidence" value="ECO:0007669"/>
    <property type="project" value="UniProtKB-SubCell"/>
</dbReference>
<protein>
    <submittedName>
        <fullName evidence="10">ABC-type multidrug transport system, ATPase component</fullName>
    </submittedName>
</protein>
<accession>A0A521E262</accession>
<keyword evidence="5" id="KW-0067">ATP-binding</keyword>
<dbReference type="Proteomes" id="UP000319040">
    <property type="component" value="Unassembled WGS sequence"/>
</dbReference>
<evidence type="ECO:0000256" key="7">
    <source>
        <dbReference type="ARBA" id="ARBA00023136"/>
    </source>
</evidence>
<dbReference type="OrthoDB" id="9804819at2"/>
<evidence type="ECO:0000256" key="6">
    <source>
        <dbReference type="ARBA" id="ARBA00022989"/>
    </source>
</evidence>
<dbReference type="SMART" id="SM00382">
    <property type="entry name" value="AAA"/>
    <property type="match status" value="1"/>
</dbReference>
<evidence type="ECO:0000256" key="8">
    <source>
        <dbReference type="SAM" id="Phobius"/>
    </source>
</evidence>
<name>A0A521E262_SACCC</name>
<dbReference type="EMBL" id="FXTB01000007">
    <property type="protein sequence ID" value="SMO77391.1"/>
    <property type="molecule type" value="Genomic_DNA"/>
</dbReference>
<evidence type="ECO:0000256" key="2">
    <source>
        <dbReference type="ARBA" id="ARBA00022448"/>
    </source>
</evidence>
<dbReference type="Gene3D" id="3.40.50.300">
    <property type="entry name" value="P-loop containing nucleotide triphosphate hydrolases"/>
    <property type="match status" value="1"/>
</dbReference>
<feature type="transmembrane region" description="Helical" evidence="8">
    <location>
        <begin position="667"/>
        <end position="691"/>
    </location>
</feature>
<evidence type="ECO:0000259" key="9">
    <source>
        <dbReference type="PROSITE" id="PS50893"/>
    </source>
</evidence>
<evidence type="ECO:0000313" key="10">
    <source>
        <dbReference type="EMBL" id="SMO77391.1"/>
    </source>
</evidence>
<dbReference type="InterPro" id="IPR003593">
    <property type="entry name" value="AAA+_ATPase"/>
</dbReference>
<reference evidence="10 11" key="1">
    <citation type="submission" date="2017-05" db="EMBL/GenBank/DDBJ databases">
        <authorList>
            <person name="Varghese N."/>
            <person name="Submissions S."/>
        </authorList>
    </citation>
    <scope>NUCLEOTIDE SEQUENCE [LARGE SCALE GENOMIC DNA]</scope>
    <source>
        <strain evidence="10 11">DSM 27040</strain>
    </source>
</reference>
<keyword evidence="7 8" id="KW-0472">Membrane</keyword>
<dbReference type="RefSeq" id="WP_142533975.1">
    <property type="nucleotide sequence ID" value="NZ_FXTB01000007.1"/>
</dbReference>
<comment type="subcellular location">
    <subcellularLocation>
        <location evidence="1">Membrane</location>
        <topology evidence="1">Multi-pass membrane protein</topology>
    </subcellularLocation>
</comment>
<feature type="transmembrane region" description="Helical" evidence="8">
    <location>
        <begin position="626"/>
        <end position="646"/>
    </location>
</feature>
<dbReference type="InterPro" id="IPR027417">
    <property type="entry name" value="P-loop_NTPase"/>
</dbReference>
<evidence type="ECO:0000256" key="5">
    <source>
        <dbReference type="ARBA" id="ARBA00022840"/>
    </source>
</evidence>
<keyword evidence="2" id="KW-0813">Transport</keyword>
<feature type="transmembrane region" description="Helical" evidence="8">
    <location>
        <begin position="993"/>
        <end position="1016"/>
    </location>
</feature>
<evidence type="ECO:0000313" key="11">
    <source>
        <dbReference type="Proteomes" id="UP000319040"/>
    </source>
</evidence>
<gene>
    <name evidence="10" type="ORF">SAMN06265379_10791</name>
</gene>
<evidence type="ECO:0000256" key="3">
    <source>
        <dbReference type="ARBA" id="ARBA00022692"/>
    </source>
</evidence>
<dbReference type="Pfam" id="PF00005">
    <property type="entry name" value="ABC_tran"/>
    <property type="match status" value="1"/>
</dbReference>
<keyword evidence="6 8" id="KW-1133">Transmembrane helix</keyword>
<evidence type="ECO:0000256" key="1">
    <source>
        <dbReference type="ARBA" id="ARBA00004141"/>
    </source>
</evidence>
<keyword evidence="4" id="KW-0547">Nucleotide-binding</keyword>
<dbReference type="PROSITE" id="PS00211">
    <property type="entry name" value="ABC_TRANSPORTER_1"/>
    <property type="match status" value="1"/>
</dbReference>
<dbReference type="GO" id="GO:0016887">
    <property type="term" value="F:ATP hydrolysis activity"/>
    <property type="evidence" value="ECO:0007669"/>
    <property type="project" value="InterPro"/>
</dbReference>
<keyword evidence="11" id="KW-1185">Reference proteome</keyword>
<feature type="transmembrane region" description="Helical" evidence="8">
    <location>
        <begin position="703"/>
        <end position="721"/>
    </location>
</feature>
<dbReference type="PROSITE" id="PS50893">
    <property type="entry name" value="ABC_TRANSPORTER_2"/>
    <property type="match status" value="1"/>
</dbReference>
<evidence type="ECO:0000256" key="4">
    <source>
        <dbReference type="ARBA" id="ARBA00022741"/>
    </source>
</evidence>
<keyword evidence="3 8" id="KW-0812">Transmembrane</keyword>
<dbReference type="InterPro" id="IPR013525">
    <property type="entry name" value="ABC2_TM"/>
</dbReference>
<dbReference type="AlphaFoldDB" id="A0A521E262"/>
<dbReference type="InterPro" id="IPR050352">
    <property type="entry name" value="ABCG_transporters"/>
</dbReference>
<dbReference type="Pfam" id="PF01061">
    <property type="entry name" value="ABC2_membrane"/>
    <property type="match status" value="1"/>
</dbReference>
<feature type="domain" description="ABC transporter" evidence="9">
    <location>
        <begin position="252"/>
        <end position="491"/>
    </location>
</feature>
<dbReference type="SUPFAM" id="SSF52540">
    <property type="entry name" value="P-loop containing nucleoside triphosphate hydrolases"/>
    <property type="match status" value="1"/>
</dbReference>
<dbReference type="InterPro" id="IPR017871">
    <property type="entry name" value="ABC_transporter-like_CS"/>
</dbReference>
<dbReference type="PANTHER" id="PTHR48041:SF139">
    <property type="entry name" value="PROTEIN SCARLET"/>
    <property type="match status" value="1"/>
</dbReference>
<organism evidence="10 11">
    <name type="scientific">Saccharicrinis carchari</name>
    <dbReference type="NCBI Taxonomy" id="1168039"/>
    <lineage>
        <taxon>Bacteria</taxon>
        <taxon>Pseudomonadati</taxon>
        <taxon>Bacteroidota</taxon>
        <taxon>Bacteroidia</taxon>
        <taxon>Marinilabiliales</taxon>
        <taxon>Marinilabiliaceae</taxon>
        <taxon>Saccharicrinis</taxon>
    </lineage>
</organism>
<feature type="transmembrane region" description="Helical" evidence="8">
    <location>
        <begin position="586"/>
        <end position="606"/>
    </location>
</feature>
<dbReference type="GO" id="GO:0140359">
    <property type="term" value="F:ABC-type transporter activity"/>
    <property type="evidence" value="ECO:0007669"/>
    <property type="project" value="InterPro"/>
</dbReference>
<sequence>MSEGILKALMQLFALIAFPQKDNESRRLIVKNFLGQQLNKTMVEEYLAIYESHYQDHASKLKKLQQTETSRTTLSANSVKALRISHAINKELTHYQKLIVIIRLIEFLKSGVEISTFERDFVSTIAQTFHINDAEYTLMEHFVISDHKLTIDNRNVLIINNKPENERNNARHLVWDYVKNEIKILRIKSAGLYLLKTDDTIDISINGQLLSPNRIHVLTPGCSIRTKRSNPIYYSDIVGTYTHDNITTPIHFTAQNISYRFNNKTMGVQTMSLSSQSGKLVGIMGTSGAGKTTLTNILSGIYTPYTGKVLINGVDIHNSNKTDGLIGYVSQDDLLMENLTVYQNLLYNAKLCFGDYSEFKIQRRVLNLLNSLGLAEIKDMKVGSPLNKKISGGQRKRLNIALELIREPAVLFLDEPTSGLSSRDSDNIIDLLKELAQKGKLIFIVIHQPSSDIFKMFNQLLVLDEGGYLIYDGNPVESITYFKSSVKQANRQESECNTCGNVNPEQVLNIITSQVIDEYGSFTHNRKIAPTEWHERFKADKKPVNPTVEKSAVELPKINFKVPNKFKQFMVFVKRDILSKLSNRQYLLINLLETPVLALLLSSIIKYYNVNALNDQGYVFQNNPNVVIYIIMLVIIAIFVGLTVSAEEIISDRKILKREAFLNLSRFSYLLSKVFILIIISAVQTFLLVIIGNSIIEIKGMFFEYWLILFSVSIFSNLLGLNISDSFKQAVNIYILIPFLIIPQIILSGVFISYDNLNPSYTKPDSIPWFGEIITARWAFEALAVHQFTENDFEKQFYLYDKIKSVAHFKKEYWVPALEAKLEYCRNKIRSNESLKDANNQLMDGLALLKNEIIAENKSALIKQDIPFVEKLSPAKFNEAAYRDVKSYLKEKKSTYRRLFNSTDESLDRRKKKMTGSNANRDSLNQLKRDYFNLELERYVRNSNHIFSDKIIEYKGRLVQKSDPIFKEPESKWLKAHFLSPYKRFGTLQINTLWANLIVIWLFNLFLFFTLQSALLKKLMGQMSGLYQLLKRNGGNE</sequence>
<feature type="transmembrane region" description="Helical" evidence="8">
    <location>
        <begin position="733"/>
        <end position="754"/>
    </location>
</feature>
<dbReference type="PANTHER" id="PTHR48041">
    <property type="entry name" value="ABC TRANSPORTER G FAMILY MEMBER 28"/>
    <property type="match status" value="1"/>
</dbReference>
<dbReference type="GO" id="GO:0005524">
    <property type="term" value="F:ATP binding"/>
    <property type="evidence" value="ECO:0007669"/>
    <property type="project" value="UniProtKB-KW"/>
</dbReference>
<dbReference type="InterPro" id="IPR003439">
    <property type="entry name" value="ABC_transporter-like_ATP-bd"/>
</dbReference>